<feature type="transmembrane region" description="Helical" evidence="1">
    <location>
        <begin position="32"/>
        <end position="52"/>
    </location>
</feature>
<dbReference type="InterPro" id="IPR037185">
    <property type="entry name" value="EmrE-like"/>
</dbReference>
<evidence type="ECO:0000259" key="2">
    <source>
        <dbReference type="Pfam" id="PF00892"/>
    </source>
</evidence>
<evidence type="ECO:0000313" key="4">
    <source>
        <dbReference type="Proteomes" id="UP001319827"/>
    </source>
</evidence>
<keyword evidence="1" id="KW-1133">Transmembrane helix</keyword>
<feature type="transmembrane region" description="Helical" evidence="1">
    <location>
        <begin position="88"/>
        <end position="110"/>
    </location>
</feature>
<dbReference type="Gene3D" id="1.10.3730.20">
    <property type="match status" value="1"/>
</dbReference>
<keyword evidence="1" id="KW-0472">Membrane</keyword>
<reference evidence="3 4" key="1">
    <citation type="journal article" date="2016" name="C (Basel)">
        <title>Selective Growth of and Electricity Production by Marine Exoelectrogenic Bacteria in Self-Aggregated Hydrogel of Microbially Reduced Graphene Oxide.</title>
        <authorList>
            <person name="Yoshida N."/>
            <person name="Goto Y."/>
            <person name="Miyata Y."/>
        </authorList>
    </citation>
    <scope>NUCLEOTIDE SEQUENCE [LARGE SCALE GENOMIC DNA]</scope>
    <source>
        <strain evidence="3 4">NIT-T3</strain>
    </source>
</reference>
<feature type="transmembrane region" description="Helical" evidence="1">
    <location>
        <begin position="212"/>
        <end position="244"/>
    </location>
</feature>
<feature type="transmembrane region" description="Helical" evidence="1">
    <location>
        <begin position="61"/>
        <end position="82"/>
    </location>
</feature>
<feature type="transmembrane region" description="Helical" evidence="1">
    <location>
        <begin position="267"/>
        <end position="286"/>
    </location>
</feature>
<feature type="transmembrane region" description="Helical" evidence="1">
    <location>
        <begin position="181"/>
        <end position="200"/>
    </location>
</feature>
<organism evidence="3 4">
    <name type="scientific">Desulfuromonas versatilis</name>
    <dbReference type="NCBI Taxonomy" id="2802975"/>
    <lineage>
        <taxon>Bacteria</taxon>
        <taxon>Pseudomonadati</taxon>
        <taxon>Thermodesulfobacteriota</taxon>
        <taxon>Desulfuromonadia</taxon>
        <taxon>Desulfuromonadales</taxon>
        <taxon>Desulfuromonadaceae</taxon>
        <taxon>Desulfuromonas</taxon>
    </lineage>
</organism>
<dbReference type="PANTHER" id="PTHR22911">
    <property type="entry name" value="ACYL-MALONYL CONDENSING ENZYME-RELATED"/>
    <property type="match status" value="1"/>
</dbReference>
<dbReference type="Proteomes" id="UP001319827">
    <property type="component" value="Chromosome"/>
</dbReference>
<evidence type="ECO:0000313" key="3">
    <source>
        <dbReference type="EMBL" id="BCR03227.1"/>
    </source>
</evidence>
<keyword evidence="4" id="KW-1185">Reference proteome</keyword>
<proteinExistence type="predicted"/>
<dbReference type="EMBL" id="AP024355">
    <property type="protein sequence ID" value="BCR03227.1"/>
    <property type="molecule type" value="Genomic_DNA"/>
</dbReference>
<dbReference type="RefSeq" id="WP_221250711.1">
    <property type="nucleotide sequence ID" value="NZ_AP024355.1"/>
</dbReference>
<feature type="domain" description="EamA" evidence="2">
    <location>
        <begin position="2"/>
        <end position="133"/>
    </location>
</feature>
<dbReference type="InterPro" id="IPR000620">
    <property type="entry name" value="EamA_dom"/>
</dbReference>
<protein>
    <recommendedName>
        <fullName evidence="2">EamA domain-containing protein</fullName>
    </recommendedName>
</protein>
<dbReference type="PANTHER" id="PTHR22911:SF137">
    <property type="entry name" value="SOLUTE CARRIER FAMILY 35 MEMBER G2-RELATED"/>
    <property type="match status" value="1"/>
</dbReference>
<evidence type="ECO:0000256" key="1">
    <source>
        <dbReference type="SAM" id="Phobius"/>
    </source>
</evidence>
<sequence>MTWIALSLFTAFFESAKDVFGKRGLRNSDEFVVAWAWRFFALPFLLPLLLVIEIPSLDRPFWWALAVSGGLNAVTSVLYLRAIRLSDLSLTVPMVTFTPMLLLLTSPLILGERPGPLGVLGVLLIVLGAYLLNVKQRGLGLLAPFRALLAEPGPRLMLLVAATWSVTANVDKIGLQHSSPLFWAIAVNLTITLLLLPLAAPRLRRDRARVRANLGNLLAIGACGGLTLICQMTAISLTLVPYVIAIKRTSTLMSVGWGWLLFGEKGIANRLAGVAVMVLGVVLISLS</sequence>
<keyword evidence="1" id="KW-0812">Transmembrane</keyword>
<name>A0ABM8HRJ9_9BACT</name>
<accession>A0ABM8HRJ9</accession>
<feature type="transmembrane region" description="Helical" evidence="1">
    <location>
        <begin position="117"/>
        <end position="134"/>
    </location>
</feature>
<feature type="domain" description="EamA" evidence="2">
    <location>
        <begin position="156"/>
        <end position="285"/>
    </location>
</feature>
<gene>
    <name evidence="3" type="ORF">DESUT3_02960</name>
</gene>
<dbReference type="Pfam" id="PF00892">
    <property type="entry name" value="EamA"/>
    <property type="match status" value="2"/>
</dbReference>
<reference evidence="3 4" key="2">
    <citation type="journal article" date="2021" name="Int. J. Syst. Evol. Microbiol.">
        <title>Isolation and Polyphasic Characterization of Desulfuromonas versatilis sp. Nov., an Electrogenic Bacteria Capable of Versatile Metabolism Isolated from a Graphene Oxide-Reducing Enrichment Culture.</title>
        <authorList>
            <person name="Xie L."/>
            <person name="Yoshida N."/>
            <person name="Ishii S."/>
            <person name="Meng L."/>
        </authorList>
    </citation>
    <scope>NUCLEOTIDE SEQUENCE [LARGE SCALE GENOMIC DNA]</scope>
    <source>
        <strain evidence="3 4">NIT-T3</strain>
    </source>
</reference>
<dbReference type="SUPFAM" id="SSF103481">
    <property type="entry name" value="Multidrug resistance efflux transporter EmrE"/>
    <property type="match status" value="2"/>
</dbReference>